<feature type="non-terminal residue" evidence="1">
    <location>
        <position position="1"/>
    </location>
</feature>
<dbReference type="AlphaFoldDB" id="A0AAW1BAL3"/>
<dbReference type="EMBL" id="JAOTOJ010000007">
    <property type="protein sequence ID" value="KAK9399170.1"/>
    <property type="molecule type" value="Genomic_DNA"/>
</dbReference>
<reference evidence="1 2" key="1">
    <citation type="journal article" date="2024" name="Proc. Natl. Acad. Sci. U.S.A.">
        <title>The genetic regulatory architecture and epigenomic basis for age-related changes in rattlesnake venom.</title>
        <authorList>
            <person name="Hogan M.P."/>
            <person name="Holding M.L."/>
            <person name="Nystrom G.S."/>
            <person name="Colston T.J."/>
            <person name="Bartlett D.A."/>
            <person name="Mason A.J."/>
            <person name="Ellsworth S.A."/>
            <person name="Rautsaw R.M."/>
            <person name="Lawrence K.C."/>
            <person name="Strickland J.L."/>
            <person name="He B."/>
            <person name="Fraser P."/>
            <person name="Margres M.J."/>
            <person name="Gilbert D.M."/>
            <person name="Gibbs H.L."/>
            <person name="Parkinson C.L."/>
            <person name="Rokyta D.R."/>
        </authorList>
    </citation>
    <scope>NUCLEOTIDE SEQUENCE [LARGE SCALE GENOMIC DNA]</scope>
    <source>
        <strain evidence="1">DRR0105</strain>
    </source>
</reference>
<accession>A0AAW1BAL3</accession>
<keyword evidence="2" id="KW-1185">Reference proteome</keyword>
<dbReference type="Proteomes" id="UP001474421">
    <property type="component" value="Unassembled WGS sequence"/>
</dbReference>
<gene>
    <name evidence="1" type="ORF">NXF25_014139</name>
</gene>
<proteinExistence type="predicted"/>
<evidence type="ECO:0000313" key="1">
    <source>
        <dbReference type="EMBL" id="KAK9399170.1"/>
    </source>
</evidence>
<comment type="caution">
    <text evidence="1">The sequence shown here is derived from an EMBL/GenBank/DDBJ whole genome shotgun (WGS) entry which is preliminary data.</text>
</comment>
<sequence>EATYSNLSGFSEAAEKRSAVIFSFLSSGGAQSVPAVLKRFKAKTLAQLLHGAQLNPGVNYYEKVERVPHGFLEKWFRFSKMCI</sequence>
<organism evidence="1 2">
    <name type="scientific">Crotalus adamanteus</name>
    <name type="common">Eastern diamondback rattlesnake</name>
    <dbReference type="NCBI Taxonomy" id="8729"/>
    <lineage>
        <taxon>Eukaryota</taxon>
        <taxon>Metazoa</taxon>
        <taxon>Chordata</taxon>
        <taxon>Craniata</taxon>
        <taxon>Vertebrata</taxon>
        <taxon>Euteleostomi</taxon>
        <taxon>Lepidosauria</taxon>
        <taxon>Squamata</taxon>
        <taxon>Bifurcata</taxon>
        <taxon>Unidentata</taxon>
        <taxon>Episquamata</taxon>
        <taxon>Toxicofera</taxon>
        <taxon>Serpentes</taxon>
        <taxon>Colubroidea</taxon>
        <taxon>Viperidae</taxon>
        <taxon>Crotalinae</taxon>
        <taxon>Crotalus</taxon>
    </lineage>
</organism>
<name>A0AAW1BAL3_CROAD</name>
<protein>
    <submittedName>
        <fullName evidence="1">Uncharacterized protein</fullName>
    </submittedName>
</protein>
<evidence type="ECO:0000313" key="2">
    <source>
        <dbReference type="Proteomes" id="UP001474421"/>
    </source>
</evidence>